<protein>
    <recommendedName>
        <fullName evidence="1">F-box domain-containing protein</fullName>
    </recommendedName>
</protein>
<feature type="domain" description="F-box" evidence="1">
    <location>
        <begin position="4"/>
        <end position="45"/>
    </location>
</feature>
<dbReference type="Pfam" id="PF12937">
    <property type="entry name" value="F-box-like"/>
    <property type="match status" value="1"/>
</dbReference>
<gene>
    <name evidence="2" type="ORF">MCHLO_14451</name>
</gene>
<dbReference type="Gene3D" id="1.20.1280.50">
    <property type="match status" value="1"/>
</dbReference>
<evidence type="ECO:0000313" key="3">
    <source>
        <dbReference type="Proteomes" id="UP000815677"/>
    </source>
</evidence>
<name>A0ABQ0M543_MYCCL</name>
<keyword evidence="3" id="KW-1185">Reference proteome</keyword>
<sequence length="427" mass="47695">MTSLPFDVLELIMSFLDAKAELLTCSLICSSFNQAAQHLLHREISLKIANSEKTATHFERFPDNAAWVRGCSLDLGLRSGKPSVPRGLGPSESAHCLPLLRRLTDVRHLVVRNGNWDDLREIAPRVRDAIVDLIDRVLSHGPSHSLHIRGVSFPRHLVGRLIQYSTHLLLGDIYFDHFATTEGGPPRPPPRIASGPFLESFGIGTRGGDVLTNLYLVSDTPRYLTKLKSLQIGSIRDDYDPFSNVRYLEGTRKYVSGMAAKLAQTRSSYAAQLPIRLPGLHELRIVQHGHLRNNRIYQWLSPTIVALALWKLSAPNLCRIHILLRHYWFSIYPEYGALESIPLPLDTMTHLDDALALRLTAGTAVDLDVHYFLACSADVDGDVAPTGSLDMVMKPNPWFVSSFGQALRRSLELGLNLRFFGADGVQW</sequence>
<dbReference type="Proteomes" id="UP000815677">
    <property type="component" value="Unassembled WGS sequence"/>
</dbReference>
<dbReference type="SMART" id="SM00256">
    <property type="entry name" value="FBOX"/>
    <property type="match status" value="1"/>
</dbReference>
<organism evidence="2 3">
    <name type="scientific">Mycena chlorophos</name>
    <name type="common">Agaric fungus</name>
    <name type="synonym">Agaricus chlorophos</name>
    <dbReference type="NCBI Taxonomy" id="658473"/>
    <lineage>
        <taxon>Eukaryota</taxon>
        <taxon>Fungi</taxon>
        <taxon>Dikarya</taxon>
        <taxon>Basidiomycota</taxon>
        <taxon>Agaricomycotina</taxon>
        <taxon>Agaricomycetes</taxon>
        <taxon>Agaricomycetidae</taxon>
        <taxon>Agaricales</taxon>
        <taxon>Marasmiineae</taxon>
        <taxon>Mycenaceae</taxon>
        <taxon>Mycena</taxon>
    </lineage>
</organism>
<reference evidence="2" key="1">
    <citation type="submission" date="2014-09" db="EMBL/GenBank/DDBJ databases">
        <title>Genome sequence of the luminous mushroom Mycena chlorophos for searching fungal bioluminescence genes.</title>
        <authorList>
            <person name="Tanaka Y."/>
            <person name="Kasuga D."/>
            <person name="Oba Y."/>
            <person name="Hase S."/>
            <person name="Sato K."/>
            <person name="Oba Y."/>
            <person name="Sakakibara Y."/>
        </authorList>
    </citation>
    <scope>NUCLEOTIDE SEQUENCE</scope>
</reference>
<evidence type="ECO:0000259" key="1">
    <source>
        <dbReference type="SMART" id="SM00256"/>
    </source>
</evidence>
<evidence type="ECO:0000313" key="2">
    <source>
        <dbReference type="EMBL" id="GAT57967.1"/>
    </source>
</evidence>
<dbReference type="EMBL" id="DF849525">
    <property type="protein sequence ID" value="GAT57967.1"/>
    <property type="molecule type" value="Genomic_DNA"/>
</dbReference>
<dbReference type="InterPro" id="IPR036047">
    <property type="entry name" value="F-box-like_dom_sf"/>
</dbReference>
<accession>A0ABQ0M543</accession>
<dbReference type="SUPFAM" id="SSF81383">
    <property type="entry name" value="F-box domain"/>
    <property type="match status" value="1"/>
</dbReference>
<proteinExistence type="predicted"/>
<dbReference type="InterPro" id="IPR001810">
    <property type="entry name" value="F-box_dom"/>
</dbReference>